<accession>A0ABD2PKF3</accession>
<proteinExistence type="predicted"/>
<name>A0ABD2PKF3_9PLAT</name>
<gene>
    <name evidence="2" type="ORF">Ciccas_013955</name>
</gene>
<dbReference type="AlphaFoldDB" id="A0ABD2PKF3"/>
<feature type="compositionally biased region" description="Polar residues" evidence="1">
    <location>
        <begin position="37"/>
        <end position="51"/>
    </location>
</feature>
<comment type="caution">
    <text evidence="2">The sequence shown here is derived from an EMBL/GenBank/DDBJ whole genome shotgun (WGS) entry which is preliminary data.</text>
</comment>
<sequence>MSKYSNCLGCARHSRSHSDKHSKLIGTINLLQRRLGASQQKPGDINDSQSATDDDDISEPIPEYFPRGQQQQQQTGKFDLNTDDWAPSIDAKVKERSSIFSQF</sequence>
<evidence type="ECO:0000256" key="1">
    <source>
        <dbReference type="SAM" id="MobiDB-lite"/>
    </source>
</evidence>
<reference evidence="2 3" key="1">
    <citation type="submission" date="2024-11" db="EMBL/GenBank/DDBJ databases">
        <title>Adaptive evolution of stress response genes in parasites aligns with host niche diversity.</title>
        <authorList>
            <person name="Hahn C."/>
            <person name="Resl P."/>
        </authorList>
    </citation>
    <scope>NUCLEOTIDE SEQUENCE [LARGE SCALE GENOMIC DNA]</scope>
    <source>
        <strain evidence="2">EGGRZ-B1_66</strain>
        <tissue evidence="2">Body</tissue>
    </source>
</reference>
<protein>
    <submittedName>
        <fullName evidence="2">Uncharacterized protein</fullName>
    </submittedName>
</protein>
<feature type="region of interest" description="Disordered" evidence="1">
    <location>
        <begin position="1"/>
        <end position="84"/>
    </location>
</feature>
<dbReference type="EMBL" id="JBJKFK010007125">
    <property type="protein sequence ID" value="KAL3307528.1"/>
    <property type="molecule type" value="Genomic_DNA"/>
</dbReference>
<evidence type="ECO:0000313" key="3">
    <source>
        <dbReference type="Proteomes" id="UP001626550"/>
    </source>
</evidence>
<evidence type="ECO:0000313" key="2">
    <source>
        <dbReference type="EMBL" id="KAL3307528.1"/>
    </source>
</evidence>
<dbReference type="Proteomes" id="UP001626550">
    <property type="component" value="Unassembled WGS sequence"/>
</dbReference>
<keyword evidence="3" id="KW-1185">Reference proteome</keyword>
<organism evidence="2 3">
    <name type="scientific">Cichlidogyrus casuarinus</name>
    <dbReference type="NCBI Taxonomy" id="1844966"/>
    <lineage>
        <taxon>Eukaryota</taxon>
        <taxon>Metazoa</taxon>
        <taxon>Spiralia</taxon>
        <taxon>Lophotrochozoa</taxon>
        <taxon>Platyhelminthes</taxon>
        <taxon>Monogenea</taxon>
        <taxon>Monopisthocotylea</taxon>
        <taxon>Dactylogyridea</taxon>
        <taxon>Ancyrocephalidae</taxon>
        <taxon>Cichlidogyrus</taxon>
    </lineage>
</organism>